<feature type="active site" description="Proton donor/acceptor" evidence="3">
    <location>
        <position position="142"/>
    </location>
</feature>
<dbReference type="AlphaFoldDB" id="A0A0F7SKJ2"/>
<dbReference type="Pfam" id="PF00701">
    <property type="entry name" value="DHDPS"/>
    <property type="match status" value="1"/>
</dbReference>
<dbReference type="PRINTS" id="PR00146">
    <property type="entry name" value="DHPICSNTHASE"/>
</dbReference>
<evidence type="ECO:0000256" key="4">
    <source>
        <dbReference type="PIRSR" id="PIRSR001365-2"/>
    </source>
</evidence>
<feature type="binding site" evidence="4">
    <location>
        <position position="223"/>
    </location>
    <ligand>
        <name>pyruvate</name>
        <dbReference type="ChEBI" id="CHEBI:15361"/>
    </ligand>
</feature>
<dbReference type="PANTHER" id="PTHR12128:SF66">
    <property type="entry name" value="4-HYDROXY-2-OXOGLUTARATE ALDOLASE, MITOCHONDRIAL"/>
    <property type="match status" value="1"/>
</dbReference>
<sequence>MVRTLSSGCYAPIPTFFDANEELDVDTFSRHIVYLAKLGMYPVVAGSMGEAHHLTPSERKTLIIAARKALDDAELVDVPIIAGTGVGSTRGTIELSRECAEAGADCAIVIASGYYAGALNKEALIKFFVDVADASPIPVMIYNYPGASGGIDLDSDTILEIANRSSNICGVKLTCGAVGKLTRITGGVSNMAFKTKNGEFLTLGGFADFILPTVLGAQAQGAIMGLGNLYPRAIVKLFKLSESLLSLSKSDEKWLSILEQALELQTVVSTADAIYGPAGIAATKATLQLRRGYGGNTRLPLLPCPKDKLDAIEANEGIKKANFVEKSLSESK</sequence>
<dbReference type="CDD" id="cd00408">
    <property type="entry name" value="DHDPS-like"/>
    <property type="match status" value="1"/>
</dbReference>
<evidence type="ECO:0000256" key="1">
    <source>
        <dbReference type="ARBA" id="ARBA00023239"/>
    </source>
</evidence>
<dbReference type="InterPro" id="IPR013785">
    <property type="entry name" value="Aldolase_TIM"/>
</dbReference>
<dbReference type="SUPFAM" id="SSF51569">
    <property type="entry name" value="Aldolase"/>
    <property type="match status" value="1"/>
</dbReference>
<accession>A0A0F7SKJ2</accession>
<name>A0A0F7SKJ2_PHARH</name>
<reference evidence="5" key="1">
    <citation type="submission" date="2014-08" db="EMBL/GenBank/DDBJ databases">
        <authorList>
            <person name="Sharma Rahul"/>
            <person name="Thines Marco"/>
        </authorList>
    </citation>
    <scope>NUCLEOTIDE SEQUENCE</scope>
</reference>
<dbReference type="InterPro" id="IPR002220">
    <property type="entry name" value="DapA-like"/>
</dbReference>
<evidence type="ECO:0000256" key="3">
    <source>
        <dbReference type="PIRSR" id="PIRSR001365-1"/>
    </source>
</evidence>
<dbReference type="Gene3D" id="3.20.20.70">
    <property type="entry name" value="Aldolase class I"/>
    <property type="match status" value="1"/>
</dbReference>
<keyword evidence="1 2" id="KW-0456">Lyase</keyword>
<proteinExistence type="inferred from homology"/>
<dbReference type="GO" id="GO:0008840">
    <property type="term" value="F:4-hydroxy-tetrahydrodipicolinate synthase activity"/>
    <property type="evidence" value="ECO:0007669"/>
    <property type="project" value="TreeGrafter"/>
</dbReference>
<feature type="active site" description="Schiff-base intermediate with substrate" evidence="3">
    <location>
        <position position="172"/>
    </location>
</feature>
<organism evidence="5">
    <name type="scientific">Phaffia rhodozyma</name>
    <name type="common">Yeast</name>
    <name type="synonym">Xanthophyllomyces dendrorhous</name>
    <dbReference type="NCBI Taxonomy" id="264483"/>
    <lineage>
        <taxon>Eukaryota</taxon>
        <taxon>Fungi</taxon>
        <taxon>Dikarya</taxon>
        <taxon>Basidiomycota</taxon>
        <taxon>Agaricomycotina</taxon>
        <taxon>Tremellomycetes</taxon>
        <taxon>Cystofilobasidiales</taxon>
        <taxon>Mrakiaceae</taxon>
        <taxon>Phaffia</taxon>
    </lineage>
</organism>
<evidence type="ECO:0000313" key="5">
    <source>
        <dbReference type="EMBL" id="CDZ97447.1"/>
    </source>
</evidence>
<dbReference type="SMART" id="SM01130">
    <property type="entry name" value="DHDPS"/>
    <property type="match status" value="1"/>
</dbReference>
<dbReference type="PANTHER" id="PTHR12128">
    <property type="entry name" value="DIHYDRODIPICOLINATE SYNTHASE"/>
    <property type="match status" value="1"/>
</dbReference>
<evidence type="ECO:0000256" key="2">
    <source>
        <dbReference type="PIRNR" id="PIRNR001365"/>
    </source>
</evidence>
<dbReference type="PIRSF" id="PIRSF001365">
    <property type="entry name" value="DHDPS"/>
    <property type="match status" value="1"/>
</dbReference>
<protein>
    <submittedName>
        <fullName evidence="5">DapA-like</fullName>
    </submittedName>
</protein>
<dbReference type="EMBL" id="LN483167">
    <property type="protein sequence ID" value="CDZ97447.1"/>
    <property type="molecule type" value="Genomic_DNA"/>
</dbReference>
<comment type="similarity">
    <text evidence="2">Belongs to the DapA family.</text>
</comment>